<keyword evidence="4 7" id="KW-0812">Transmembrane</keyword>
<accession>A0AAN4URX3</accession>
<dbReference type="RefSeq" id="WP_035845829.1">
    <property type="nucleotide sequence ID" value="NZ_BNAB01000010.1"/>
</dbReference>
<evidence type="ECO:0000256" key="6">
    <source>
        <dbReference type="ARBA" id="ARBA00023136"/>
    </source>
</evidence>
<gene>
    <name evidence="8" type="ORF">GCM10008024_23190</name>
    <name evidence="9" type="ORF">SAMN05444006_111107</name>
</gene>
<dbReference type="PANTHER" id="PTHR33452:SF1">
    <property type="entry name" value="INNER MEMBRANE PROTEIN YPHA-RELATED"/>
    <property type="match status" value="1"/>
</dbReference>
<dbReference type="EMBL" id="BNAB01000010">
    <property type="protein sequence ID" value="GHE02683.1"/>
    <property type="molecule type" value="Genomic_DNA"/>
</dbReference>
<dbReference type="InterPro" id="IPR051907">
    <property type="entry name" value="DoxX-like_oxidoreductase"/>
</dbReference>
<protein>
    <submittedName>
        <fullName evidence="9">Oxidoreductase</fullName>
    </submittedName>
</protein>
<reference evidence="8" key="1">
    <citation type="journal article" date="2014" name="Int. J. Syst. Evol. Microbiol.">
        <title>Complete genome sequence of Corynebacterium casei LMG S-19264T (=DSM 44701T), isolated from a smear-ripened cheese.</title>
        <authorList>
            <consortium name="US DOE Joint Genome Institute (JGI-PGF)"/>
            <person name="Walter F."/>
            <person name="Albersmeier A."/>
            <person name="Kalinowski J."/>
            <person name="Ruckert C."/>
        </authorList>
    </citation>
    <scope>NUCLEOTIDE SEQUENCE</scope>
    <source>
        <strain evidence="8">CGMCC 1.10859</strain>
    </source>
</reference>
<evidence type="ECO:0000256" key="3">
    <source>
        <dbReference type="ARBA" id="ARBA00022475"/>
    </source>
</evidence>
<dbReference type="PANTHER" id="PTHR33452">
    <property type="entry name" value="OXIDOREDUCTASE CATD-RELATED"/>
    <property type="match status" value="1"/>
</dbReference>
<dbReference type="AlphaFoldDB" id="A0AAN4URX3"/>
<evidence type="ECO:0000256" key="7">
    <source>
        <dbReference type="SAM" id="Phobius"/>
    </source>
</evidence>
<sequence length="183" mass="19853">MNQLATLHRRSFARAEAMLGPWLLPTMARLIFAGVLLVYFWSSAATKLGPGALGFVSPSAGAYAQIFPRAFEAVGYDTGQLSVLHWAVALAGTWAEFLLPALIVLGLFTRLAALGMIGFIAVQTYVDITGHMVDAQTVGLWFDGDSTAQIMDQRALWLFLLTLLVLRGGGPLSLDRLLSRNRT</sequence>
<evidence type="ECO:0000256" key="1">
    <source>
        <dbReference type="ARBA" id="ARBA00004651"/>
    </source>
</evidence>
<feature type="transmembrane region" description="Helical" evidence="7">
    <location>
        <begin position="155"/>
        <end position="174"/>
    </location>
</feature>
<reference evidence="9 10" key="2">
    <citation type="submission" date="2016-10" db="EMBL/GenBank/DDBJ databases">
        <authorList>
            <person name="Varghese N."/>
            <person name="Submissions S."/>
        </authorList>
    </citation>
    <scope>NUCLEOTIDE SEQUENCE [LARGE SCALE GENOMIC DNA]</scope>
    <source>
        <strain evidence="9 10">DSM 24802</strain>
    </source>
</reference>
<keyword evidence="5 7" id="KW-1133">Transmembrane helix</keyword>
<dbReference type="InterPro" id="IPR032808">
    <property type="entry name" value="DoxX"/>
</dbReference>
<evidence type="ECO:0000313" key="8">
    <source>
        <dbReference type="EMBL" id="GHE02683.1"/>
    </source>
</evidence>
<dbReference type="Pfam" id="PF07681">
    <property type="entry name" value="DoxX"/>
    <property type="match status" value="1"/>
</dbReference>
<keyword evidence="3" id="KW-1003">Cell membrane</keyword>
<evidence type="ECO:0000256" key="4">
    <source>
        <dbReference type="ARBA" id="ARBA00022692"/>
    </source>
</evidence>
<evidence type="ECO:0000256" key="5">
    <source>
        <dbReference type="ARBA" id="ARBA00022989"/>
    </source>
</evidence>
<dbReference type="Proteomes" id="UP000634647">
    <property type="component" value="Unassembled WGS sequence"/>
</dbReference>
<keyword evidence="6 7" id="KW-0472">Membrane</keyword>
<comment type="subcellular location">
    <subcellularLocation>
        <location evidence="1">Cell membrane</location>
        <topology evidence="1">Multi-pass membrane protein</topology>
    </subcellularLocation>
</comment>
<evidence type="ECO:0000256" key="2">
    <source>
        <dbReference type="ARBA" id="ARBA00006679"/>
    </source>
</evidence>
<dbReference type="EMBL" id="FNOB01000011">
    <property type="protein sequence ID" value="SDX19282.1"/>
    <property type="molecule type" value="Genomic_DNA"/>
</dbReference>
<name>A0AAN4URX3_9RHOB</name>
<comment type="caution">
    <text evidence="8">The sequence shown here is derived from an EMBL/GenBank/DDBJ whole genome shotgun (WGS) entry which is preliminary data.</text>
</comment>
<dbReference type="GO" id="GO:0005886">
    <property type="term" value="C:plasma membrane"/>
    <property type="evidence" value="ECO:0007669"/>
    <property type="project" value="UniProtKB-SubCell"/>
</dbReference>
<comment type="similarity">
    <text evidence="2">Belongs to the DoxX family.</text>
</comment>
<evidence type="ECO:0000313" key="9">
    <source>
        <dbReference type="EMBL" id="SDX19282.1"/>
    </source>
</evidence>
<proteinExistence type="inferred from homology"/>
<reference evidence="8" key="3">
    <citation type="submission" date="2023-06" db="EMBL/GenBank/DDBJ databases">
        <authorList>
            <person name="Sun Q."/>
            <person name="Zhou Y."/>
        </authorList>
    </citation>
    <scope>NUCLEOTIDE SEQUENCE</scope>
    <source>
        <strain evidence="8">CGMCC 1.10859</strain>
    </source>
</reference>
<feature type="transmembrane region" description="Helical" evidence="7">
    <location>
        <begin position="21"/>
        <end position="41"/>
    </location>
</feature>
<organism evidence="8 11">
    <name type="scientific">Allgaiera indica</name>
    <dbReference type="NCBI Taxonomy" id="765699"/>
    <lineage>
        <taxon>Bacteria</taxon>
        <taxon>Pseudomonadati</taxon>
        <taxon>Pseudomonadota</taxon>
        <taxon>Alphaproteobacteria</taxon>
        <taxon>Rhodobacterales</taxon>
        <taxon>Paracoccaceae</taxon>
        <taxon>Allgaiera</taxon>
    </lineage>
</organism>
<evidence type="ECO:0000313" key="10">
    <source>
        <dbReference type="Proteomes" id="UP000199541"/>
    </source>
</evidence>
<keyword evidence="10" id="KW-1185">Reference proteome</keyword>
<evidence type="ECO:0000313" key="11">
    <source>
        <dbReference type="Proteomes" id="UP000634647"/>
    </source>
</evidence>
<dbReference type="Proteomes" id="UP000199541">
    <property type="component" value="Unassembled WGS sequence"/>
</dbReference>
<feature type="transmembrane region" description="Helical" evidence="7">
    <location>
        <begin position="97"/>
        <end position="122"/>
    </location>
</feature>